<sequence length="154" mass="16230">MAKQHVFECEGQWNGALMRGNGQFRAGTLQGEFSVPREMTGPGVGTNPEELLVAAAHTCYLMTLAALLGAEGVSYTELSNRTSAIFDSTPQGPVLVALQHAPVVRMAPDARMLFGGTVQSCMLQAETACMVAKTMAGNVTVKVQGRVEAALETA</sequence>
<organism evidence="1 2">
    <name type="scientific">Ideonella lacteola</name>
    <dbReference type="NCBI Taxonomy" id="2984193"/>
    <lineage>
        <taxon>Bacteria</taxon>
        <taxon>Pseudomonadati</taxon>
        <taxon>Pseudomonadota</taxon>
        <taxon>Betaproteobacteria</taxon>
        <taxon>Burkholderiales</taxon>
        <taxon>Sphaerotilaceae</taxon>
        <taxon>Ideonella</taxon>
    </lineage>
</organism>
<protein>
    <submittedName>
        <fullName evidence="1">OsmC family protein</fullName>
    </submittedName>
</protein>
<dbReference type="InterPro" id="IPR015946">
    <property type="entry name" value="KH_dom-like_a/b"/>
</dbReference>
<accession>A0ABU9BXX6</accession>
<dbReference type="RefSeq" id="WP_341429176.1">
    <property type="nucleotide sequence ID" value="NZ_JBBUTG010000034.1"/>
</dbReference>
<dbReference type="Gene3D" id="3.30.300.20">
    <property type="match status" value="1"/>
</dbReference>
<dbReference type="InterPro" id="IPR052707">
    <property type="entry name" value="OsmC_Ohr_Peroxiredoxin"/>
</dbReference>
<comment type="caution">
    <text evidence="1">The sequence shown here is derived from an EMBL/GenBank/DDBJ whole genome shotgun (WGS) entry which is preliminary data.</text>
</comment>
<dbReference type="PANTHER" id="PTHR42830">
    <property type="entry name" value="OSMOTICALLY INDUCIBLE FAMILY PROTEIN"/>
    <property type="match status" value="1"/>
</dbReference>
<evidence type="ECO:0000313" key="2">
    <source>
        <dbReference type="Proteomes" id="UP001371218"/>
    </source>
</evidence>
<dbReference type="SUPFAM" id="SSF82784">
    <property type="entry name" value="OsmC-like"/>
    <property type="match status" value="1"/>
</dbReference>
<evidence type="ECO:0000313" key="1">
    <source>
        <dbReference type="EMBL" id="MEK8034746.1"/>
    </source>
</evidence>
<gene>
    <name evidence="1" type="ORF">AACH06_28340</name>
</gene>
<dbReference type="InterPro" id="IPR003718">
    <property type="entry name" value="OsmC/Ohr_fam"/>
</dbReference>
<dbReference type="EMBL" id="JBBUTG010000034">
    <property type="protein sequence ID" value="MEK8034746.1"/>
    <property type="molecule type" value="Genomic_DNA"/>
</dbReference>
<reference evidence="1 2" key="1">
    <citation type="submission" date="2024-04" db="EMBL/GenBank/DDBJ databases">
        <title>Novel species of the genus Ideonella isolated from streams.</title>
        <authorList>
            <person name="Lu H."/>
        </authorList>
    </citation>
    <scope>NUCLEOTIDE SEQUENCE [LARGE SCALE GENOMIC DNA]</scope>
    <source>
        <strain evidence="1 2">DXS29W</strain>
    </source>
</reference>
<dbReference type="PANTHER" id="PTHR42830:SF2">
    <property type="entry name" value="OSMC_OHR FAMILY PROTEIN"/>
    <property type="match status" value="1"/>
</dbReference>
<keyword evidence="2" id="KW-1185">Reference proteome</keyword>
<dbReference type="InterPro" id="IPR036102">
    <property type="entry name" value="OsmC/Ohrsf"/>
</dbReference>
<name>A0ABU9BXX6_9BURK</name>
<dbReference type="Pfam" id="PF02566">
    <property type="entry name" value="OsmC"/>
    <property type="match status" value="1"/>
</dbReference>
<proteinExistence type="predicted"/>
<dbReference type="Proteomes" id="UP001371218">
    <property type="component" value="Unassembled WGS sequence"/>
</dbReference>